<keyword evidence="1" id="KW-0472">Membrane</keyword>
<keyword evidence="1" id="KW-1133">Transmembrane helix</keyword>
<keyword evidence="3" id="KW-0675">Receptor</keyword>
<sequence length="424" mass="46768">MRAFFRCVAFVVTIAATVTSEPNDLTKSQMTILKCCRQGEELRGSDDNGLPRCEQTSNEWKPLIYSPMGQSFVETLPDEWHVIDGRRPECDDRSELIHVPYRKANPFILLVDGNVVLEIDDSNKIPTSHYCADSNALLVCMQRKSTSNHAAATMRPRVRRCCGENATFHEHGNTCVHLKETENAPPLLPNASSVVEIVAGFPTCPKSDNFTILGETKDAVLQPDGGLEINGVVLPTGQFCVERIKELNQIAKVFACPEHAPQRPAVRTTDIRFTLYPVGFIISAVFLAATLAAGWLLPASHHVLHWRCQTHHVACLMMGDILMAIIQLAGDSLHGASCKALDRFSRTEMEINSKRDGGGSDDYCRKTGQSVFPGFPTAGTSSSWQKSKVYKAYAVDGGRKGDISGRRRKELLLFVPSLPNLITE</sequence>
<protein>
    <submittedName>
        <fullName evidence="3">Probable G-protein coupled receptor Mth-like 1</fullName>
    </submittedName>
</protein>
<dbReference type="PANTHER" id="PTHR46953:SF1">
    <property type="entry name" value="G-PROTEIN COUPLED RECEPTOR MTH-LIKE 1-RELATED"/>
    <property type="match status" value="1"/>
</dbReference>
<name>E2AMP9_CAMFO</name>
<evidence type="ECO:0000256" key="2">
    <source>
        <dbReference type="SAM" id="SignalP"/>
    </source>
</evidence>
<evidence type="ECO:0000256" key="1">
    <source>
        <dbReference type="SAM" id="Phobius"/>
    </source>
</evidence>
<dbReference type="EMBL" id="GL440846">
    <property type="protein sequence ID" value="EFN65288.1"/>
    <property type="molecule type" value="Genomic_DNA"/>
</dbReference>
<dbReference type="PANTHER" id="PTHR46953">
    <property type="entry name" value="G-PROTEIN COUPLED RECEPTOR MTH-LIKE 1-RELATED"/>
    <property type="match status" value="1"/>
</dbReference>
<evidence type="ECO:0000313" key="4">
    <source>
        <dbReference type="Proteomes" id="UP000000311"/>
    </source>
</evidence>
<proteinExistence type="predicted"/>
<dbReference type="Proteomes" id="UP000000311">
    <property type="component" value="Unassembled WGS sequence"/>
</dbReference>
<dbReference type="OrthoDB" id="8191206at2759"/>
<organism evidence="4">
    <name type="scientific">Camponotus floridanus</name>
    <name type="common">Florida carpenter ant</name>
    <dbReference type="NCBI Taxonomy" id="104421"/>
    <lineage>
        <taxon>Eukaryota</taxon>
        <taxon>Metazoa</taxon>
        <taxon>Ecdysozoa</taxon>
        <taxon>Arthropoda</taxon>
        <taxon>Hexapoda</taxon>
        <taxon>Insecta</taxon>
        <taxon>Pterygota</taxon>
        <taxon>Neoptera</taxon>
        <taxon>Endopterygota</taxon>
        <taxon>Hymenoptera</taxon>
        <taxon>Apocrita</taxon>
        <taxon>Aculeata</taxon>
        <taxon>Formicoidea</taxon>
        <taxon>Formicidae</taxon>
        <taxon>Formicinae</taxon>
        <taxon>Camponotus</taxon>
    </lineage>
</organism>
<dbReference type="InterPro" id="IPR052808">
    <property type="entry name" value="GPCR_Mth-like"/>
</dbReference>
<gene>
    <name evidence="3" type="ORF">EAG_10080</name>
</gene>
<keyword evidence="2" id="KW-0732">Signal</keyword>
<dbReference type="OMA" id="HEHGNTC"/>
<evidence type="ECO:0000313" key="3">
    <source>
        <dbReference type="EMBL" id="EFN65288.1"/>
    </source>
</evidence>
<reference evidence="3 4" key="1">
    <citation type="journal article" date="2010" name="Science">
        <title>Genomic comparison of the ants Camponotus floridanus and Harpegnathos saltator.</title>
        <authorList>
            <person name="Bonasio R."/>
            <person name="Zhang G."/>
            <person name="Ye C."/>
            <person name="Mutti N.S."/>
            <person name="Fang X."/>
            <person name="Qin N."/>
            <person name="Donahue G."/>
            <person name="Yang P."/>
            <person name="Li Q."/>
            <person name="Li C."/>
            <person name="Zhang P."/>
            <person name="Huang Z."/>
            <person name="Berger S.L."/>
            <person name="Reinberg D."/>
            <person name="Wang J."/>
            <person name="Liebig J."/>
        </authorList>
    </citation>
    <scope>NUCLEOTIDE SEQUENCE [LARGE SCALE GENOMIC DNA]</scope>
    <source>
        <strain evidence="4">C129</strain>
    </source>
</reference>
<feature type="signal peptide" evidence="2">
    <location>
        <begin position="1"/>
        <end position="20"/>
    </location>
</feature>
<feature type="chain" id="PRO_5003157380" evidence="2">
    <location>
        <begin position="21"/>
        <end position="424"/>
    </location>
</feature>
<dbReference type="InParanoid" id="E2AMP9"/>
<feature type="transmembrane region" description="Helical" evidence="1">
    <location>
        <begin position="273"/>
        <end position="297"/>
    </location>
</feature>
<dbReference type="AlphaFoldDB" id="E2AMP9"/>
<keyword evidence="1" id="KW-0812">Transmembrane</keyword>
<keyword evidence="4" id="KW-1185">Reference proteome</keyword>
<accession>E2AMP9</accession>